<dbReference type="Proteomes" id="UP000054324">
    <property type="component" value="Unassembled WGS sequence"/>
</dbReference>
<dbReference type="GeneID" id="20315118"/>
<keyword evidence="4" id="KW-1185">Reference proteome</keyword>
<feature type="chain" id="PRO_5001704480" evidence="2">
    <location>
        <begin position="26"/>
        <end position="609"/>
    </location>
</feature>
<dbReference type="KEGG" id="ovi:T265_00930"/>
<dbReference type="STRING" id="6198.A0A075A1M6"/>
<evidence type="ECO:0000256" key="2">
    <source>
        <dbReference type="SAM" id="SignalP"/>
    </source>
</evidence>
<evidence type="ECO:0000313" key="4">
    <source>
        <dbReference type="Proteomes" id="UP000054324"/>
    </source>
</evidence>
<name>A0A075A1M6_OPIVI</name>
<organism evidence="3 4">
    <name type="scientific">Opisthorchis viverrini</name>
    <name type="common">Southeast Asian liver fluke</name>
    <dbReference type="NCBI Taxonomy" id="6198"/>
    <lineage>
        <taxon>Eukaryota</taxon>
        <taxon>Metazoa</taxon>
        <taxon>Spiralia</taxon>
        <taxon>Lophotrochozoa</taxon>
        <taxon>Platyhelminthes</taxon>
        <taxon>Trematoda</taxon>
        <taxon>Digenea</taxon>
        <taxon>Opisthorchiida</taxon>
        <taxon>Opisthorchiata</taxon>
        <taxon>Opisthorchiidae</taxon>
        <taxon>Opisthorchis</taxon>
    </lineage>
</organism>
<dbReference type="PANTHER" id="PTHR47771:SF3">
    <property type="entry name" value="LD27203P"/>
    <property type="match status" value="1"/>
</dbReference>
<dbReference type="PANTHER" id="PTHR47771">
    <property type="entry name" value="LD27203P-RELATED"/>
    <property type="match status" value="1"/>
</dbReference>
<reference evidence="3 4" key="1">
    <citation type="submission" date="2013-11" db="EMBL/GenBank/DDBJ databases">
        <title>Opisthorchis viverrini - life in the bile duct.</title>
        <authorList>
            <person name="Young N.D."/>
            <person name="Nagarajan N."/>
            <person name="Lin S.J."/>
            <person name="Korhonen P.K."/>
            <person name="Jex A.R."/>
            <person name="Hall R.S."/>
            <person name="Safavi-Hemami H."/>
            <person name="Kaewkong W."/>
            <person name="Bertrand D."/>
            <person name="Gao S."/>
            <person name="Seet Q."/>
            <person name="Wongkham S."/>
            <person name="Teh B.T."/>
            <person name="Wongkham C."/>
            <person name="Intapan P.M."/>
            <person name="Maleewong W."/>
            <person name="Yang X."/>
            <person name="Hu M."/>
            <person name="Wang Z."/>
            <person name="Hofmann A."/>
            <person name="Sternberg P.W."/>
            <person name="Tan P."/>
            <person name="Wang J."/>
            <person name="Gasser R.B."/>
        </authorList>
    </citation>
    <scope>NUCLEOTIDE SEQUENCE [LARGE SCALE GENOMIC DNA]</scope>
</reference>
<dbReference type="EMBL" id="KL596627">
    <property type="protein sequence ID" value="KER33246.1"/>
    <property type="molecule type" value="Genomic_DNA"/>
</dbReference>
<dbReference type="CTD" id="20315118"/>
<dbReference type="OrthoDB" id="6283885at2759"/>
<accession>A0A075A1M6</accession>
<protein>
    <submittedName>
        <fullName evidence="3">Uncharacterized protein</fullName>
    </submittedName>
</protein>
<dbReference type="RefSeq" id="XP_009163089.1">
    <property type="nucleotide sequence ID" value="XM_009164825.1"/>
</dbReference>
<feature type="signal peptide" evidence="2">
    <location>
        <begin position="1"/>
        <end position="25"/>
    </location>
</feature>
<proteinExistence type="predicted"/>
<evidence type="ECO:0000256" key="1">
    <source>
        <dbReference type="SAM" id="MobiDB-lite"/>
    </source>
</evidence>
<sequence>MMRKVSRLFLSLQLIWLLTSEHLLAWPTIQIPRDMWEPGIFPPDVPRLSAKNAIAVSNMNERGKPPVMQDLSHIFGKLEMDDEYTVPELPNFAVVTDEKQESIEDNKADEKADDELDQIIGEEQVPQKGAKLLSGLYGTYGTYGPAAVSLVPVVQTAYQAQAYVPVAVPVHPVVHVQPVVQVPKLVAVMQPTGLVQSSVVSSLQSQQSVIAGAQPTVTDQQSRMTIPQQVIQPQPVVQPSQVVQPQPVVQAQPVIQSQPGVQTQPDFQTQGRMQLPDTNGHLLAWPTIQIPRCGSPEHLLAWPTIQIPRDMWEPGIFPPDVPRLSAKNAIAVSNMNERGKPPVMQDLSHIFGKLEMDDEYTVPELPNFAVVTDEKQESIEDNKADEKADDELDQIIGEEQVPQKGAKLLSGLYGTYGTYGPAAVSLVPVVQTAYQAQAYVPVAVPVQPVVHVQPVVQVPKLVAVMQPTGLVQSSVVSSLQSQQSVIAGAQPTVTDQQSRMTIPQQVIQPQPVVQPSQVVQPQPVVQAQPVIQSQPGVQTQPDFQTQGRMQLPDTNGVNTQTGTSQTQQQQQTAQQSSVTIRHQIAPQHIHIVIPKSKQPMKAGHYKSYY</sequence>
<keyword evidence="2" id="KW-0732">Signal</keyword>
<feature type="compositionally biased region" description="Polar residues" evidence="1">
    <location>
        <begin position="536"/>
        <end position="548"/>
    </location>
</feature>
<evidence type="ECO:0000313" key="3">
    <source>
        <dbReference type="EMBL" id="KER33246.1"/>
    </source>
</evidence>
<feature type="compositionally biased region" description="Low complexity" evidence="1">
    <location>
        <begin position="554"/>
        <end position="579"/>
    </location>
</feature>
<dbReference type="AlphaFoldDB" id="A0A075A1M6"/>
<gene>
    <name evidence="3" type="ORF">T265_00930</name>
</gene>
<feature type="region of interest" description="Disordered" evidence="1">
    <location>
        <begin position="535"/>
        <end position="579"/>
    </location>
</feature>